<dbReference type="UniPathway" id="UPA00545">
    <property type="reaction ID" value="UER00823"/>
</dbReference>
<proteinExistence type="predicted"/>
<dbReference type="SUPFAM" id="SSF56672">
    <property type="entry name" value="DNA/RNA polymerases"/>
    <property type="match status" value="1"/>
</dbReference>
<dbReference type="GO" id="GO:0003676">
    <property type="term" value="F:nucleic acid binding"/>
    <property type="evidence" value="ECO:0007669"/>
    <property type="project" value="InterPro"/>
</dbReference>
<dbReference type="Pfam" id="PF07727">
    <property type="entry name" value="RVT_2"/>
    <property type="match status" value="2"/>
</dbReference>
<evidence type="ECO:0000313" key="13">
    <source>
        <dbReference type="EMBL" id="KAE8685973.1"/>
    </source>
</evidence>
<keyword evidence="4" id="KW-0645">Protease</keyword>
<dbReference type="Pfam" id="PF13976">
    <property type="entry name" value="gag_pre-integrs"/>
    <property type="match status" value="1"/>
</dbReference>
<dbReference type="Pfam" id="PF22936">
    <property type="entry name" value="Pol_BBD"/>
    <property type="match status" value="1"/>
</dbReference>
<sequence length="2383" mass="265308">MAADEGKQPLSEKQPESMKNEDWALLDRQALGVIRLTLSRNVAFNIAKEKTTAGFMTTLSSMYEKPSASNKVHLMRQLFNLQMAEGASVAQHLNELNTITTQLSSVEIEFDDEVRALILLSSLPDSWNATVTSVSSSSGNNKLKFDDVRDLVLSEEIRRKESGEASTSSALHTESRGITSEINSNRGRSKSRRGKSRTGKKDFTCYNCGKKGHFKRDCRAPKKNIDAHESANVTEETSDAMILSVNNLIESWILDSWASFHSTPCREIMENYVSGQLDGEDYSTTFSGCEWKITKGALVIARGKKTCTLYVTSNLENIIVAADADGKSNLWHQRLGHMSEKGMKTLLSKGKLPDLKNVDVGLCDECIFGKQKKVSFAKIGKTPKAKKLELVHTVVWGPSSFPSLAGSLYYVTFIDDSTRKVWVYFLKKKSEVFDTFRKWKVMVENETGLKVKRLSMRIHAGLPKFLWAEAINTTTYLINRGPSVHLDGRIPEEVWNSAERSILDAKSNKCVFVGYGGDEFGYRFWDYENWKIIRSRDVIFNENVMYKDMSTMESSSSNTEVETKEFVEFEKISGNDVQITPEVVQEEPVTPELRRSSRIPKPTQRYSHSLHYLLLTDNGEPECYDEAIQVEDSVKWESSMKDEMDSLMSNQTWELVELPLGKKALHNKWIYRIKAEHDGSKCYKARLVVKGFQQKEGIDYNEIFSPVVKLSTIRLVLKIIVAENLHLEQLDVKTTFLHGDLEEEIYMRCQADHCCYIKRFDNSFIILLLYVDDMLVAGSDMQEIINLKKKLSKQFAMKDLGAAKQILGMRIKRDTKSGTLILSQALYINKVLFMFNMQDAKPVSTPLGVHFRLSKEQSPKTKEERAHMVKVSYASTIGSLMYAMVCTRPDIAQAVRAISREITCTRVYFPTKKIEVPATMAYIKLVGAGADKTVIEWDDTADKMGQSGHSLGTYGSAIFAINSPYFIAKNITFKNKAPLPLSGALGNQSSIDFIFGNGSSLYKDSHLHAVTNNYEALTTQKRESFLEETGFSFVNRKVTRSGELYLGRTWGIFSRIDCHISTVDRHVSTVNWHASIIMANHEKVKRFGVLEIDGEESTAKGLPPFPETQQQLSLLANSIRIFCLNPISNSMAALAACKRLSKTGTNSWMTSGVRRFKGGVPPLDTSMFLPSAIRFSTSPSPFSQCRHVSQQLVKSNGKRLFLVDTLALVRRFEAEGLPSKQAEAITTAITEVLNGSLENLSLSVVSRTDMQKSNMIQESNLSKLKSEVQSSQEHHYSLLQHENEKLRHDIEKMRSELRHEIDKVTAEHRLDLNLERGRIRDELTNQSAVTSNLTNTLDREIHTLKAHLEGAKYDLIKYCIGTLVSISTVGLAMNGRVYKGDWRGGIVEIGNGSKKSSQGFGCRGGGDDQLCWVDGMRGFERKNGLSNANSSTMASSENHGVIKNVQDKTMNSSQEILVQTNSNIIHNGGERGETMGGGNSNATGKESLVVEVTIIWVGGAGAVMSGSKFEVAKFDGHGNFGLLQTRVKDLLAQQGILKALRLTKSVSMEEEDWEELQQRAAGTIRLCLADERLYGLKMQDDHDLVQHVNVFNQIVSNLARLHAKIEDEDKAMIMLCSLPPSYEHMVTTLAYGKETIQVEEITAALLAYNQRKKNVGESSQVDSLYIKGNRDHGRKPEKAGSGKRNFRSKSRDKKTIHYYKCKEAGHMKRDCPKLKKQADEKRDDLSKSVNVVDDDNSDCSEGVMLFISTTQLADAWILDSGCSYHITPNREWFSTYMLVNSGSVYLGNGRCCNIVCIGDVRIKIIKFVSRPGSTQLNVFLIMCILMYGGPSTTSSLVESRIKRHFIVRKTPQQNGVAERMKRSPRASLAGKVAEEECIFLGYKKGVKGFKLWDPVVKKIVISRDVVFDEQPMLQQKKNTTVVDFKQFPVEKTKTSQPTSSGYATDDLQDYSLSRDRVRRTNIKPPNILGFEDFVSFVPTVSTDDPVTFHDDVTSQENDKWMAAMVEEMESLNHNRTWELVRFPGVLALVASWDLHLEQMDVKTAFLHGDLEEHIYMQQPEEFDMKDLGAAKKILGMKICRERDSRKLWLSQRGYVEKMLERFAMSSAKPVSTPLANHFKLSSEQCPKTDKEAEDMANVSYSNVVGCLMYAMICTRPDLAHVVSQVCKYMSKPGGVQLLCDNQSTIHLAKNQVYRAIQQKKHIDVRFHKIRELVASGKILFQKVHTDENIVDMFTKPVTIDKFMHCFGLVECFRVVKEVSKPHKKRKSMTMEVEGWWEWWRWRGGGNGGGGGGGGGNGKGHGMNGGNGGGAGNDRGQGTSRRNGGGRRGGGGGGGGGGNGREGDGGSGNGGGGGGGGGNGKGQGMGGGGGDGGGGGGGGGGGWG</sequence>
<dbReference type="InterPro" id="IPR057670">
    <property type="entry name" value="SH3_retrovirus"/>
</dbReference>
<feature type="domain" description="CCHC-type" evidence="12">
    <location>
        <begin position="205"/>
        <end position="219"/>
    </location>
</feature>
<comment type="subcellular location">
    <subcellularLocation>
        <location evidence="2">Membrane</location>
    </subcellularLocation>
    <subcellularLocation>
        <location evidence="1">Mitochondrion</location>
    </subcellularLocation>
</comment>
<reference evidence="13" key="1">
    <citation type="submission" date="2019-09" db="EMBL/GenBank/DDBJ databases">
        <title>Draft genome information of white flower Hibiscus syriacus.</title>
        <authorList>
            <person name="Kim Y.-M."/>
        </authorList>
    </citation>
    <scope>NUCLEOTIDE SEQUENCE [LARGE SCALE GENOMIC DNA]</scope>
    <source>
        <strain evidence="13">YM2019G1</strain>
    </source>
</reference>
<dbReference type="PANTHER" id="PTHR14360:SF27">
    <property type="entry name" value="COILED-COIL 90B-LIKE PROTEIN (DUF1640)"/>
    <property type="match status" value="1"/>
</dbReference>
<dbReference type="GO" id="GO:0016020">
    <property type="term" value="C:membrane"/>
    <property type="evidence" value="ECO:0007669"/>
    <property type="project" value="UniProtKB-SubCell"/>
</dbReference>
<keyword evidence="8" id="KW-0472">Membrane</keyword>
<dbReference type="SUPFAM" id="SSF57756">
    <property type="entry name" value="Retrovirus zinc finger-like domains"/>
    <property type="match status" value="2"/>
</dbReference>
<evidence type="ECO:0000256" key="5">
    <source>
        <dbReference type="ARBA" id="ARBA00022989"/>
    </source>
</evidence>
<feature type="region of interest" description="Disordered" evidence="11">
    <location>
        <begin position="159"/>
        <end position="200"/>
    </location>
</feature>
<dbReference type="Gene3D" id="4.10.60.10">
    <property type="entry name" value="Zinc finger, CCHC-type"/>
    <property type="match status" value="2"/>
</dbReference>
<dbReference type="InterPro" id="IPR011050">
    <property type="entry name" value="Pectin_lyase_fold/virulence"/>
</dbReference>
<evidence type="ECO:0000256" key="7">
    <source>
        <dbReference type="ARBA" id="ARBA00023128"/>
    </source>
</evidence>
<dbReference type="Gene3D" id="1.20.5.340">
    <property type="match status" value="1"/>
</dbReference>
<evidence type="ECO:0000256" key="6">
    <source>
        <dbReference type="ARBA" id="ARBA00023054"/>
    </source>
</evidence>
<dbReference type="InterPro" id="IPR024461">
    <property type="entry name" value="CCDC90-like"/>
</dbReference>
<dbReference type="SUPFAM" id="SSF51126">
    <property type="entry name" value="Pectin lyase-like"/>
    <property type="match status" value="1"/>
</dbReference>
<evidence type="ECO:0000256" key="10">
    <source>
        <dbReference type="SAM" id="Coils"/>
    </source>
</evidence>
<accession>A0A6A2Z340</accession>
<dbReference type="CDD" id="cd09272">
    <property type="entry name" value="RNase_HI_RT_Ty1"/>
    <property type="match status" value="1"/>
</dbReference>
<evidence type="ECO:0000256" key="11">
    <source>
        <dbReference type="SAM" id="MobiDB-lite"/>
    </source>
</evidence>
<dbReference type="GO" id="GO:0045490">
    <property type="term" value="P:pectin catabolic process"/>
    <property type="evidence" value="ECO:0007669"/>
    <property type="project" value="UniProtKB-UniPathway"/>
</dbReference>
<dbReference type="GO" id="GO:0005739">
    <property type="term" value="C:mitochondrion"/>
    <property type="evidence" value="ECO:0007669"/>
    <property type="project" value="UniProtKB-SubCell"/>
</dbReference>
<keyword evidence="6 10" id="KW-0175">Coiled coil</keyword>
<dbReference type="PROSITE" id="PS50158">
    <property type="entry name" value="ZF_CCHC"/>
    <property type="match status" value="2"/>
</dbReference>
<feature type="coiled-coil region" evidence="10">
    <location>
        <begin position="1276"/>
        <end position="1307"/>
    </location>
</feature>
<dbReference type="GO" id="GO:0008270">
    <property type="term" value="F:zinc ion binding"/>
    <property type="evidence" value="ECO:0007669"/>
    <property type="project" value="UniProtKB-KW"/>
</dbReference>
<dbReference type="Pfam" id="PF14223">
    <property type="entry name" value="Retrotran_gag_2"/>
    <property type="match status" value="2"/>
</dbReference>
<dbReference type="Proteomes" id="UP000436088">
    <property type="component" value="Unassembled WGS sequence"/>
</dbReference>
<protein>
    <submittedName>
        <fullName evidence="13">Zinc finger CCCH domain-containing protein 44-like</fullName>
    </submittedName>
</protein>
<evidence type="ECO:0000256" key="4">
    <source>
        <dbReference type="ARBA" id="ARBA00022750"/>
    </source>
</evidence>
<evidence type="ECO:0000259" key="12">
    <source>
        <dbReference type="PROSITE" id="PS50158"/>
    </source>
</evidence>
<dbReference type="InterPro" id="IPR025724">
    <property type="entry name" value="GAG-pre-integrase_dom"/>
</dbReference>
<keyword evidence="4" id="KW-0378">Hydrolase</keyword>
<evidence type="ECO:0000313" key="14">
    <source>
        <dbReference type="Proteomes" id="UP000436088"/>
    </source>
</evidence>
<feature type="compositionally biased region" description="Basic residues" evidence="11">
    <location>
        <begin position="187"/>
        <end position="198"/>
    </location>
</feature>
<dbReference type="PANTHER" id="PTHR14360">
    <property type="entry name" value="PROTEIN FMP32, MITOCHONDRIAL"/>
    <property type="match status" value="1"/>
</dbReference>
<evidence type="ECO:0000256" key="2">
    <source>
        <dbReference type="ARBA" id="ARBA00004370"/>
    </source>
</evidence>
<keyword evidence="9" id="KW-0862">Zinc</keyword>
<name>A0A6A2Z340_HIBSY</name>
<keyword evidence="9" id="KW-0863">Zinc-finger</keyword>
<keyword evidence="5" id="KW-1133">Transmembrane helix</keyword>
<dbReference type="InterPro" id="IPR043502">
    <property type="entry name" value="DNA/RNA_pol_sf"/>
</dbReference>
<dbReference type="Pfam" id="PF00098">
    <property type="entry name" value="zf-CCHC"/>
    <property type="match status" value="2"/>
</dbReference>
<dbReference type="InterPro" id="IPR012337">
    <property type="entry name" value="RNaseH-like_sf"/>
</dbReference>
<feature type="domain" description="CCHC-type" evidence="12">
    <location>
        <begin position="1699"/>
        <end position="1713"/>
    </location>
</feature>
<dbReference type="InterPro" id="IPR012334">
    <property type="entry name" value="Pectin_lyas_fold"/>
</dbReference>
<keyword evidence="14" id="KW-1185">Reference proteome</keyword>
<feature type="region of interest" description="Disordered" evidence="11">
    <location>
        <begin position="1659"/>
        <end position="1691"/>
    </location>
</feature>
<keyword evidence="4" id="KW-0064">Aspartyl protease</keyword>
<evidence type="ECO:0000256" key="1">
    <source>
        <dbReference type="ARBA" id="ARBA00004173"/>
    </source>
</evidence>
<comment type="caution">
    <text evidence="13">The sequence shown here is derived from an EMBL/GenBank/DDBJ whole genome shotgun (WGS) entry which is preliminary data.</text>
</comment>
<dbReference type="Pfam" id="PF07798">
    <property type="entry name" value="CCDC90-like"/>
    <property type="match status" value="1"/>
</dbReference>
<keyword evidence="9" id="KW-0479">Metal-binding</keyword>
<dbReference type="InterPro" id="IPR036875">
    <property type="entry name" value="Znf_CCHC_sf"/>
</dbReference>
<dbReference type="SMART" id="SM00343">
    <property type="entry name" value="ZnF_C2HC"/>
    <property type="match status" value="2"/>
</dbReference>
<feature type="compositionally biased region" description="Gly residues" evidence="11">
    <location>
        <begin position="2286"/>
        <end position="2314"/>
    </location>
</feature>
<feature type="compositionally biased region" description="Basic and acidic residues" evidence="11">
    <location>
        <begin position="1668"/>
        <end position="1680"/>
    </location>
</feature>
<feature type="region of interest" description="Disordered" evidence="11">
    <location>
        <begin position="2286"/>
        <end position="2383"/>
    </location>
</feature>
<dbReference type="Gene3D" id="2.160.20.10">
    <property type="entry name" value="Single-stranded right-handed beta-helix, Pectin lyase-like"/>
    <property type="match status" value="2"/>
</dbReference>
<keyword evidence="3" id="KW-0812">Transmembrane</keyword>
<feature type="region of interest" description="Disordered" evidence="11">
    <location>
        <begin position="1"/>
        <end position="21"/>
    </location>
</feature>
<dbReference type="Pfam" id="PF25597">
    <property type="entry name" value="SH3_retrovirus"/>
    <property type="match status" value="2"/>
</dbReference>
<evidence type="ECO:0000256" key="3">
    <source>
        <dbReference type="ARBA" id="ARBA00022692"/>
    </source>
</evidence>
<dbReference type="InterPro" id="IPR054722">
    <property type="entry name" value="PolX-like_BBD"/>
</dbReference>
<gene>
    <name evidence="13" type="ORF">F3Y22_tig00111088pilonHSYRG00252</name>
</gene>
<evidence type="ECO:0000256" key="8">
    <source>
        <dbReference type="ARBA" id="ARBA00023136"/>
    </source>
</evidence>
<feature type="compositionally biased region" description="Polar residues" evidence="11">
    <location>
        <begin position="164"/>
        <end position="185"/>
    </location>
</feature>
<dbReference type="SUPFAM" id="SSF53098">
    <property type="entry name" value="Ribonuclease H-like"/>
    <property type="match status" value="1"/>
</dbReference>
<dbReference type="InterPro" id="IPR013103">
    <property type="entry name" value="RVT_2"/>
</dbReference>
<feature type="compositionally biased region" description="Gly residues" evidence="11">
    <location>
        <begin position="2325"/>
        <end position="2383"/>
    </location>
</feature>
<keyword evidence="7" id="KW-0496">Mitochondrion</keyword>
<organism evidence="13 14">
    <name type="scientific">Hibiscus syriacus</name>
    <name type="common">Rose of Sharon</name>
    <dbReference type="NCBI Taxonomy" id="106335"/>
    <lineage>
        <taxon>Eukaryota</taxon>
        <taxon>Viridiplantae</taxon>
        <taxon>Streptophyta</taxon>
        <taxon>Embryophyta</taxon>
        <taxon>Tracheophyta</taxon>
        <taxon>Spermatophyta</taxon>
        <taxon>Magnoliopsida</taxon>
        <taxon>eudicotyledons</taxon>
        <taxon>Gunneridae</taxon>
        <taxon>Pentapetalae</taxon>
        <taxon>rosids</taxon>
        <taxon>malvids</taxon>
        <taxon>Malvales</taxon>
        <taxon>Malvaceae</taxon>
        <taxon>Malvoideae</taxon>
        <taxon>Hibiscus</taxon>
    </lineage>
</organism>
<evidence type="ECO:0000256" key="9">
    <source>
        <dbReference type="PROSITE-ProRule" id="PRU00047"/>
    </source>
</evidence>
<dbReference type="EMBL" id="VEPZ02001227">
    <property type="protein sequence ID" value="KAE8685973.1"/>
    <property type="molecule type" value="Genomic_DNA"/>
</dbReference>
<dbReference type="FunFam" id="1.20.5.340:FF:000029">
    <property type="entry name" value="Coiled-coil domain-containing protein 90-like"/>
    <property type="match status" value="1"/>
</dbReference>
<dbReference type="GO" id="GO:0004190">
    <property type="term" value="F:aspartic-type endopeptidase activity"/>
    <property type="evidence" value="ECO:0007669"/>
    <property type="project" value="UniProtKB-KW"/>
</dbReference>
<dbReference type="InterPro" id="IPR001878">
    <property type="entry name" value="Znf_CCHC"/>
</dbReference>